<keyword evidence="1 4" id="KW-0349">Heme</keyword>
<name>A0ABU5EGW6_9PROT</name>
<keyword evidence="3 4" id="KW-0408">Iron</keyword>
<reference evidence="7 8" key="1">
    <citation type="journal article" date="2016" name="Antonie Van Leeuwenhoek">
        <title>Dongia soli sp. nov., isolated from soil from Dokdo, Korea.</title>
        <authorList>
            <person name="Kim D.U."/>
            <person name="Lee H."/>
            <person name="Kim H."/>
            <person name="Kim S.G."/>
            <person name="Ka J.O."/>
        </authorList>
    </citation>
    <scope>NUCLEOTIDE SEQUENCE [LARGE SCALE GENOMIC DNA]</scope>
    <source>
        <strain evidence="7 8">D78</strain>
    </source>
</reference>
<dbReference type="Gene3D" id="1.10.760.10">
    <property type="entry name" value="Cytochrome c-like domain"/>
    <property type="match status" value="1"/>
</dbReference>
<accession>A0ABU5EGW6</accession>
<dbReference type="InterPro" id="IPR009056">
    <property type="entry name" value="Cyt_c-like_dom"/>
</dbReference>
<gene>
    <name evidence="7" type="ORF">SMD27_22745</name>
</gene>
<comment type="caution">
    <text evidence="7">The sequence shown here is derived from an EMBL/GenBank/DDBJ whole genome shotgun (WGS) entry which is preliminary data.</text>
</comment>
<dbReference type="Proteomes" id="UP001279642">
    <property type="component" value="Unassembled WGS sequence"/>
</dbReference>
<dbReference type="SUPFAM" id="SSF46626">
    <property type="entry name" value="Cytochrome c"/>
    <property type="match status" value="1"/>
</dbReference>
<dbReference type="RefSeq" id="WP_320510749.1">
    <property type="nucleotide sequence ID" value="NZ_JAXCLW010000012.1"/>
</dbReference>
<dbReference type="PROSITE" id="PS51007">
    <property type="entry name" value="CYTC"/>
    <property type="match status" value="1"/>
</dbReference>
<evidence type="ECO:0000256" key="1">
    <source>
        <dbReference type="ARBA" id="ARBA00022617"/>
    </source>
</evidence>
<feature type="chain" id="PRO_5046984030" evidence="5">
    <location>
        <begin position="25"/>
        <end position="117"/>
    </location>
</feature>
<keyword evidence="2 4" id="KW-0479">Metal-binding</keyword>
<dbReference type="Pfam" id="PF13442">
    <property type="entry name" value="Cytochrome_CBB3"/>
    <property type="match status" value="1"/>
</dbReference>
<feature type="domain" description="Cytochrome c" evidence="6">
    <location>
        <begin position="42"/>
        <end position="115"/>
    </location>
</feature>
<evidence type="ECO:0000313" key="8">
    <source>
        <dbReference type="Proteomes" id="UP001279642"/>
    </source>
</evidence>
<evidence type="ECO:0000256" key="3">
    <source>
        <dbReference type="ARBA" id="ARBA00023004"/>
    </source>
</evidence>
<protein>
    <submittedName>
        <fullName evidence="7">Cytochrome c</fullName>
    </submittedName>
</protein>
<organism evidence="7 8">
    <name type="scientific">Dongia soli</name>
    <dbReference type="NCBI Taxonomy" id="600628"/>
    <lineage>
        <taxon>Bacteria</taxon>
        <taxon>Pseudomonadati</taxon>
        <taxon>Pseudomonadota</taxon>
        <taxon>Alphaproteobacteria</taxon>
        <taxon>Rhodospirillales</taxon>
        <taxon>Dongiaceae</taxon>
        <taxon>Dongia</taxon>
    </lineage>
</organism>
<evidence type="ECO:0000256" key="4">
    <source>
        <dbReference type="PROSITE-ProRule" id="PRU00433"/>
    </source>
</evidence>
<keyword evidence="5" id="KW-0732">Signal</keyword>
<dbReference type="InterPro" id="IPR036909">
    <property type="entry name" value="Cyt_c-like_dom_sf"/>
</dbReference>
<dbReference type="EMBL" id="JAXCLW010000012">
    <property type="protein sequence ID" value="MDY0885674.1"/>
    <property type="molecule type" value="Genomic_DNA"/>
</dbReference>
<evidence type="ECO:0000313" key="7">
    <source>
        <dbReference type="EMBL" id="MDY0885674.1"/>
    </source>
</evidence>
<evidence type="ECO:0000256" key="5">
    <source>
        <dbReference type="SAM" id="SignalP"/>
    </source>
</evidence>
<sequence>MTSIRLGILAAFACTTLVAWLAQAGPGRSDETVTDPFLGQAEAIDEGELTYRSKCMGCHGKAGARGPNLFATKLTDEQFLETVINGRKNTQMPAFGLRLSPDDVWKVHAFIKSRDSL</sequence>
<feature type="signal peptide" evidence="5">
    <location>
        <begin position="1"/>
        <end position="24"/>
    </location>
</feature>
<keyword evidence="8" id="KW-1185">Reference proteome</keyword>
<proteinExistence type="predicted"/>
<evidence type="ECO:0000259" key="6">
    <source>
        <dbReference type="PROSITE" id="PS51007"/>
    </source>
</evidence>
<evidence type="ECO:0000256" key="2">
    <source>
        <dbReference type="ARBA" id="ARBA00022723"/>
    </source>
</evidence>